<accession>A0AA88AJY1</accession>
<dbReference type="EMBL" id="BTGU01000025">
    <property type="protein sequence ID" value="GMN47488.1"/>
    <property type="molecule type" value="Genomic_DNA"/>
</dbReference>
<evidence type="ECO:0000313" key="1">
    <source>
        <dbReference type="EMBL" id="GMN47488.1"/>
    </source>
</evidence>
<dbReference type="Proteomes" id="UP001187192">
    <property type="component" value="Unassembled WGS sequence"/>
</dbReference>
<protein>
    <submittedName>
        <fullName evidence="1">Uncharacterized protein</fullName>
    </submittedName>
</protein>
<gene>
    <name evidence="1" type="ORF">TIFTF001_016667</name>
</gene>
<organism evidence="1 2">
    <name type="scientific">Ficus carica</name>
    <name type="common">Common fig</name>
    <dbReference type="NCBI Taxonomy" id="3494"/>
    <lineage>
        <taxon>Eukaryota</taxon>
        <taxon>Viridiplantae</taxon>
        <taxon>Streptophyta</taxon>
        <taxon>Embryophyta</taxon>
        <taxon>Tracheophyta</taxon>
        <taxon>Spermatophyta</taxon>
        <taxon>Magnoliopsida</taxon>
        <taxon>eudicotyledons</taxon>
        <taxon>Gunneridae</taxon>
        <taxon>Pentapetalae</taxon>
        <taxon>rosids</taxon>
        <taxon>fabids</taxon>
        <taxon>Rosales</taxon>
        <taxon>Moraceae</taxon>
        <taxon>Ficeae</taxon>
        <taxon>Ficus</taxon>
    </lineage>
</organism>
<sequence>MVGFRDMGRIRDSRTCFEVGFQGRGQGRVSRWGSGSESKVESGFKTGVGLGLGFQDRGQGGVLRWIWSQVLGRRSELGFRVRIRFQDGGSGSGFGTRVVVRVGFRDGVRGRNSGCGSRSGFEMGIEVEFRVADPTLTHVTKPDHNHET</sequence>
<evidence type="ECO:0000313" key="2">
    <source>
        <dbReference type="Proteomes" id="UP001187192"/>
    </source>
</evidence>
<keyword evidence="2" id="KW-1185">Reference proteome</keyword>
<name>A0AA88AJY1_FICCA</name>
<comment type="caution">
    <text evidence="1">The sequence shown here is derived from an EMBL/GenBank/DDBJ whole genome shotgun (WGS) entry which is preliminary data.</text>
</comment>
<proteinExistence type="predicted"/>
<reference evidence="1" key="1">
    <citation type="submission" date="2023-07" db="EMBL/GenBank/DDBJ databases">
        <title>draft genome sequence of fig (Ficus carica).</title>
        <authorList>
            <person name="Takahashi T."/>
            <person name="Nishimura K."/>
        </authorList>
    </citation>
    <scope>NUCLEOTIDE SEQUENCE</scope>
</reference>
<dbReference type="AlphaFoldDB" id="A0AA88AJY1"/>